<evidence type="ECO:0000313" key="1">
    <source>
        <dbReference type="EMBL" id="MDT9593571.1"/>
    </source>
</evidence>
<dbReference type="Proteomes" id="UP001268542">
    <property type="component" value="Unassembled WGS sequence"/>
</dbReference>
<keyword evidence="2" id="KW-1185">Reference proteome</keyword>
<evidence type="ECO:0000313" key="2">
    <source>
        <dbReference type="Proteomes" id="UP001268542"/>
    </source>
</evidence>
<accession>A0ABU3PXG7</accession>
<comment type="caution">
    <text evidence="1">The sequence shown here is derived from an EMBL/GenBank/DDBJ whole genome shotgun (WGS) entry which is preliminary data.</text>
</comment>
<organism evidence="1 2">
    <name type="scientific">Nocardioides imazamoxiresistens</name>
    <dbReference type="NCBI Taxonomy" id="3231893"/>
    <lineage>
        <taxon>Bacteria</taxon>
        <taxon>Bacillati</taxon>
        <taxon>Actinomycetota</taxon>
        <taxon>Actinomycetes</taxon>
        <taxon>Propionibacteriales</taxon>
        <taxon>Nocardioidaceae</taxon>
        <taxon>Nocardioides</taxon>
    </lineage>
</organism>
<dbReference type="RefSeq" id="WP_315733065.1">
    <property type="nucleotide sequence ID" value="NZ_JAVYII010000004.1"/>
</dbReference>
<gene>
    <name evidence="1" type="ORF">RDV89_10870</name>
</gene>
<protein>
    <submittedName>
        <fullName evidence="1">Uncharacterized protein</fullName>
    </submittedName>
</protein>
<dbReference type="EMBL" id="JAVYII010000004">
    <property type="protein sequence ID" value="MDT9593571.1"/>
    <property type="molecule type" value="Genomic_DNA"/>
</dbReference>
<name>A0ABU3PXG7_9ACTN</name>
<sequence>MTAPCIDDVCVTLDGSELLIHVNEPRPLLVLAVDPDSGEGGYLLVDAKPGGTRTSAPLLRGGVHVEVVDAATGAVYAQLVTPAA</sequence>
<proteinExistence type="predicted"/>
<reference evidence="1 2" key="1">
    <citation type="submission" date="2023-08" db="EMBL/GenBank/DDBJ databases">
        <title>Nocardioides seae sp. nov., a bacterium isolated from a soil.</title>
        <authorList>
            <person name="Wang X."/>
        </authorList>
    </citation>
    <scope>NUCLEOTIDE SEQUENCE [LARGE SCALE GENOMIC DNA]</scope>
    <source>
        <strain evidence="1 2">YZH12</strain>
    </source>
</reference>